<dbReference type="PANTHER" id="PTHR43420">
    <property type="entry name" value="ACETYLTRANSFERASE"/>
    <property type="match status" value="1"/>
</dbReference>
<keyword evidence="5" id="KW-1185">Reference proteome</keyword>
<sequence length="146" mass="16923">MIRKRIPRRDDGVIYQLVQKELLPFAKQTLPSARISRSLLRKRLSQGVTYVETTAGRVPVGFIALIADRERLSVDMLAVDPRYQGKGIGKRLMLYVERKAQELGLPEVTLWVDEANGRARGFYERLGYTSIYYDPHMRCFLMRKSM</sequence>
<dbReference type="PROSITE" id="PS51186">
    <property type="entry name" value="GNAT"/>
    <property type="match status" value="1"/>
</dbReference>
<accession>A0A7X2ZDS4</accession>
<dbReference type="RefSeq" id="WP_141335780.1">
    <property type="nucleotide sequence ID" value="NZ_WNZX01000019.1"/>
</dbReference>
<dbReference type="EMBL" id="WNZX01000019">
    <property type="protein sequence ID" value="MUG72963.1"/>
    <property type="molecule type" value="Genomic_DNA"/>
</dbReference>
<dbReference type="InterPro" id="IPR000182">
    <property type="entry name" value="GNAT_dom"/>
</dbReference>
<comment type="caution">
    <text evidence="4">The sequence shown here is derived from an EMBL/GenBank/DDBJ whole genome shotgun (WGS) entry which is preliminary data.</text>
</comment>
<evidence type="ECO:0000256" key="1">
    <source>
        <dbReference type="ARBA" id="ARBA00022679"/>
    </source>
</evidence>
<dbReference type="Gene3D" id="3.40.630.30">
    <property type="match status" value="1"/>
</dbReference>
<dbReference type="SUPFAM" id="SSF55729">
    <property type="entry name" value="Acyl-CoA N-acyltransferases (Nat)"/>
    <property type="match status" value="1"/>
</dbReference>
<keyword evidence="1 4" id="KW-0808">Transferase</keyword>
<protein>
    <submittedName>
        <fullName evidence="4">GNAT family N-acetyltransferase</fullName>
    </submittedName>
</protein>
<dbReference type="Proteomes" id="UP000450917">
    <property type="component" value="Unassembled WGS sequence"/>
</dbReference>
<feature type="domain" description="N-acetyltransferase" evidence="3">
    <location>
        <begin position="13"/>
        <end position="146"/>
    </location>
</feature>
<dbReference type="InterPro" id="IPR016181">
    <property type="entry name" value="Acyl_CoA_acyltransferase"/>
</dbReference>
<dbReference type="CDD" id="cd04301">
    <property type="entry name" value="NAT_SF"/>
    <property type="match status" value="1"/>
</dbReference>
<dbReference type="Pfam" id="PF00583">
    <property type="entry name" value="Acetyltransf_1"/>
    <property type="match status" value="1"/>
</dbReference>
<proteinExistence type="predicted"/>
<gene>
    <name evidence="4" type="ORF">GNP93_20095</name>
</gene>
<evidence type="ECO:0000313" key="4">
    <source>
        <dbReference type="EMBL" id="MUG72963.1"/>
    </source>
</evidence>
<name>A0A7X2ZDS4_9BACL</name>
<dbReference type="InterPro" id="IPR050680">
    <property type="entry name" value="YpeA/RimI_acetyltransf"/>
</dbReference>
<dbReference type="PANTHER" id="PTHR43420:SF52">
    <property type="entry name" value="N-ACETYLTRANSFERASE YODP"/>
    <property type="match status" value="1"/>
</dbReference>
<keyword evidence="2" id="KW-0012">Acyltransferase</keyword>
<evidence type="ECO:0000313" key="5">
    <source>
        <dbReference type="Proteomes" id="UP000450917"/>
    </source>
</evidence>
<evidence type="ECO:0000259" key="3">
    <source>
        <dbReference type="PROSITE" id="PS51186"/>
    </source>
</evidence>
<organism evidence="4 5">
    <name type="scientific">Paenibacillus validus</name>
    <dbReference type="NCBI Taxonomy" id="44253"/>
    <lineage>
        <taxon>Bacteria</taxon>
        <taxon>Bacillati</taxon>
        <taxon>Bacillota</taxon>
        <taxon>Bacilli</taxon>
        <taxon>Bacillales</taxon>
        <taxon>Paenibacillaceae</taxon>
        <taxon>Paenibacillus</taxon>
    </lineage>
</organism>
<dbReference type="GO" id="GO:0016747">
    <property type="term" value="F:acyltransferase activity, transferring groups other than amino-acyl groups"/>
    <property type="evidence" value="ECO:0007669"/>
    <property type="project" value="InterPro"/>
</dbReference>
<evidence type="ECO:0000256" key="2">
    <source>
        <dbReference type="ARBA" id="ARBA00023315"/>
    </source>
</evidence>
<dbReference type="AlphaFoldDB" id="A0A7X2ZDS4"/>
<reference evidence="4 5" key="1">
    <citation type="submission" date="2019-11" db="EMBL/GenBank/DDBJ databases">
        <title>Draft genome sequences of five Paenibacillus species of dairy origin.</title>
        <authorList>
            <person name="Olajide A.M."/>
            <person name="Chen S."/>
            <person name="Lapointe G."/>
        </authorList>
    </citation>
    <scope>NUCLEOTIDE SEQUENCE [LARGE SCALE GENOMIC DNA]</scope>
    <source>
        <strain evidence="4 5">2CS3</strain>
    </source>
</reference>